<name>A0A1B1S8U7_9BACT</name>
<evidence type="ECO:0000313" key="2">
    <source>
        <dbReference type="Proteomes" id="UP000186351"/>
    </source>
</evidence>
<evidence type="ECO:0000313" key="1">
    <source>
        <dbReference type="EMBL" id="ANU63215.1"/>
    </source>
</evidence>
<accession>A0A1Z2XJT8</accession>
<sequence length="229" mass="25311">MNTHLNSIRTIALVCIAGKAVSVGFSSEEASLATSVNASITTFLMFTLCYLSVEYGIQFFIIPLVREPLGVISFKRRKDKAVEQLEGTVINLAEGVSPLDTPKAQEVIAYTLGTFAGVLANEELMSLDNNLKAFILGEPTTQISVNRRISKFRTHDVYHFGWNIAKRLKIPNTMMAEFLKSQFPWQLADVEISTIAKKLSSDEGAFTLPKVEPRLPLAPFPLAKKLSIC</sequence>
<accession>A0A1B1S8U7</accession>
<dbReference type="GeneID" id="65536288"/>
<dbReference type="Proteomes" id="UP000186351">
    <property type="component" value="Chromosome"/>
</dbReference>
<reference evidence="2" key="1">
    <citation type="submission" date="2016-04" db="EMBL/GenBank/DDBJ databases">
        <title>Complete Genome Sequences of Twelve Strains of a Stable Defined Moderately Diverse Mouse Microbiota 2 (sDMDMm2).</title>
        <authorList>
            <person name="Uchimura Y."/>
            <person name="Wyss M."/>
            <person name="Brugiroux S."/>
            <person name="Limenitakis J.P."/>
            <person name="Stecher B."/>
            <person name="McCoy K.D."/>
            <person name="Macpherson A.J."/>
        </authorList>
    </citation>
    <scope>NUCLEOTIDE SEQUENCE [LARGE SCALE GENOMIC DNA]</scope>
    <source>
        <strain evidence="2">YL27</strain>
    </source>
</reference>
<organism evidence="1 2">
    <name type="scientific">Muribaculum intestinale</name>
    <dbReference type="NCBI Taxonomy" id="1796646"/>
    <lineage>
        <taxon>Bacteria</taxon>
        <taxon>Pseudomonadati</taxon>
        <taxon>Bacteroidota</taxon>
        <taxon>Bacteroidia</taxon>
        <taxon>Bacteroidales</taxon>
        <taxon>Muribaculaceae</taxon>
        <taxon>Muribaculum</taxon>
    </lineage>
</organism>
<dbReference type="RefSeq" id="WP_068960569.1">
    <property type="nucleotide sequence ID" value="NZ_CANAKJ010000038.1"/>
</dbReference>
<dbReference type="AlphaFoldDB" id="A0A1B1S8U7"/>
<dbReference type="KEGG" id="pary:A4V02_05420"/>
<dbReference type="STRING" id="1796646.A4V02_05420"/>
<proteinExistence type="predicted"/>
<protein>
    <submittedName>
        <fullName evidence="1">Uncharacterized protein</fullName>
    </submittedName>
</protein>
<dbReference type="EMBL" id="CP015402">
    <property type="protein sequence ID" value="ANU63215.1"/>
    <property type="molecule type" value="Genomic_DNA"/>
</dbReference>
<keyword evidence="2" id="KW-1185">Reference proteome</keyword>
<gene>
    <name evidence="1" type="ORF">A4V02_05420</name>
</gene>
<dbReference type="OrthoDB" id="1003899at2"/>